<feature type="transmembrane region" description="Helical" evidence="2">
    <location>
        <begin position="117"/>
        <end position="135"/>
    </location>
</feature>
<keyword evidence="2" id="KW-1133">Transmembrane helix</keyword>
<name>A0AB38FBG2_RHOWR</name>
<accession>A0AB38FBG2</accession>
<feature type="region of interest" description="Disordered" evidence="1">
    <location>
        <begin position="41"/>
        <end position="69"/>
    </location>
</feature>
<sequence length="292" mass="31753">MRRRKQVPSWRGSRADLHAWAVVDTGRVITAHGQGRILKSMANGSKSGKAGKPSKEAKAAAKAARRQASKERRTQLWQAFQMQRKEDKLLLPLMLGTLIGLAVVFFLVGLIWGLQWFLLPIGLLLGVLGAFIIFGRRVQKTVYGKAEGQAGAAAWALDNMQGSWRVTSAIAGTTQLDAVHRVIGRPGVILVAEGSPQRVKSLLAQEKKKTARLVGDTPIYDIVIGNDEGQVPLSQLQKHLNKLPKNIDTKRMDAIESRLAALSSRGGGAALPKGPMPGGAKMRGVQRTIRRR</sequence>
<evidence type="ECO:0000313" key="4">
    <source>
        <dbReference type="Proteomes" id="UP000251211"/>
    </source>
</evidence>
<evidence type="ECO:0008006" key="5">
    <source>
        <dbReference type="Google" id="ProtNLM"/>
    </source>
</evidence>
<feature type="region of interest" description="Disordered" evidence="1">
    <location>
        <begin position="265"/>
        <end position="292"/>
    </location>
</feature>
<gene>
    <name evidence="3" type="ORF">NCTC13229_02349</name>
</gene>
<proteinExistence type="predicted"/>
<evidence type="ECO:0000256" key="2">
    <source>
        <dbReference type="SAM" id="Phobius"/>
    </source>
</evidence>
<evidence type="ECO:0000313" key="3">
    <source>
        <dbReference type="EMBL" id="SPZ38872.1"/>
    </source>
</evidence>
<feature type="transmembrane region" description="Helical" evidence="2">
    <location>
        <begin position="89"/>
        <end position="111"/>
    </location>
</feature>
<dbReference type="Pfam" id="PF13829">
    <property type="entry name" value="DUF4191"/>
    <property type="match status" value="1"/>
</dbReference>
<reference evidence="3 4" key="1">
    <citation type="submission" date="2018-06" db="EMBL/GenBank/DDBJ databases">
        <authorList>
            <consortium name="Pathogen Informatics"/>
            <person name="Doyle S."/>
        </authorList>
    </citation>
    <scope>NUCLEOTIDE SEQUENCE [LARGE SCALE GENOMIC DNA]</scope>
    <source>
        <strain evidence="3 4">NCTC13229</strain>
    </source>
</reference>
<dbReference type="AlphaFoldDB" id="A0AB38FBG2"/>
<dbReference type="InterPro" id="IPR025445">
    <property type="entry name" value="DUF4191"/>
</dbReference>
<dbReference type="Proteomes" id="UP000251211">
    <property type="component" value="Unassembled WGS sequence"/>
</dbReference>
<comment type="caution">
    <text evidence="3">The sequence shown here is derived from an EMBL/GenBank/DDBJ whole genome shotgun (WGS) entry which is preliminary data.</text>
</comment>
<keyword evidence="2" id="KW-0812">Transmembrane</keyword>
<feature type="compositionally biased region" description="Low complexity" evidence="1">
    <location>
        <begin position="41"/>
        <end position="51"/>
    </location>
</feature>
<dbReference type="EMBL" id="UAUI01000007">
    <property type="protein sequence ID" value="SPZ38872.1"/>
    <property type="molecule type" value="Genomic_DNA"/>
</dbReference>
<organism evidence="3 4">
    <name type="scientific">Rhodococcus wratislaviensis</name>
    <name type="common">Tsukamurella wratislaviensis</name>
    <dbReference type="NCBI Taxonomy" id="44752"/>
    <lineage>
        <taxon>Bacteria</taxon>
        <taxon>Bacillati</taxon>
        <taxon>Actinomycetota</taxon>
        <taxon>Actinomycetes</taxon>
        <taxon>Mycobacteriales</taxon>
        <taxon>Nocardiaceae</taxon>
        <taxon>Rhodococcus</taxon>
    </lineage>
</organism>
<keyword evidence="2" id="KW-0472">Membrane</keyword>
<protein>
    <recommendedName>
        <fullName evidence="5">Transmembrane protein MT2276, clustered with lipoate protein</fullName>
    </recommendedName>
</protein>
<evidence type="ECO:0000256" key="1">
    <source>
        <dbReference type="SAM" id="MobiDB-lite"/>
    </source>
</evidence>